<protein>
    <recommendedName>
        <fullName evidence="3">DUF2231 domain-containing protein</fullName>
    </recommendedName>
</protein>
<evidence type="ECO:0000256" key="2">
    <source>
        <dbReference type="SAM" id="Phobius"/>
    </source>
</evidence>
<gene>
    <name evidence="4" type="ORF">CMC5_052420</name>
</gene>
<organism evidence="4 5">
    <name type="scientific">Chondromyces crocatus</name>
    <dbReference type="NCBI Taxonomy" id="52"/>
    <lineage>
        <taxon>Bacteria</taxon>
        <taxon>Pseudomonadati</taxon>
        <taxon>Myxococcota</taxon>
        <taxon>Polyangia</taxon>
        <taxon>Polyangiales</taxon>
        <taxon>Polyangiaceae</taxon>
        <taxon>Chondromyces</taxon>
    </lineage>
</organism>
<sequence>MANMAKKIDLGISSQKWIDQAAEPVQQALHPVVHRSMEVADVLHGRWLGHPLHAVLTDLPIGAWMTAQVFDTIELVSGTRRFRKGADLVHTIGLVGAAAAAVAGMADWSDTRGDARRLGFVHGVANVVVAGLYGGSLVARKRGRRTLGLTLSTVGFGLLAFSAWLGGELSYRHGVGVRGKAKRLDAEARRNEMDSSLPQAHGLGHLPG</sequence>
<keyword evidence="2" id="KW-1133">Transmembrane helix</keyword>
<feature type="domain" description="DUF2231" evidence="3">
    <location>
        <begin position="49"/>
        <end position="178"/>
    </location>
</feature>
<dbReference type="AlphaFoldDB" id="A0A0K1EKI0"/>
<dbReference type="Pfam" id="PF09990">
    <property type="entry name" value="DUF2231"/>
    <property type="match status" value="1"/>
</dbReference>
<dbReference type="Proteomes" id="UP000067626">
    <property type="component" value="Chromosome"/>
</dbReference>
<dbReference type="InterPro" id="IPR019251">
    <property type="entry name" value="DUF2231_TM"/>
</dbReference>
<dbReference type="STRING" id="52.CMC5_052420"/>
<dbReference type="OrthoDB" id="2873672at2"/>
<feature type="region of interest" description="Disordered" evidence="1">
    <location>
        <begin position="187"/>
        <end position="208"/>
    </location>
</feature>
<feature type="transmembrane region" description="Helical" evidence="2">
    <location>
        <begin position="88"/>
        <end position="106"/>
    </location>
</feature>
<evidence type="ECO:0000259" key="3">
    <source>
        <dbReference type="Pfam" id="PF09990"/>
    </source>
</evidence>
<feature type="transmembrane region" description="Helical" evidence="2">
    <location>
        <begin position="146"/>
        <end position="165"/>
    </location>
</feature>
<evidence type="ECO:0000313" key="5">
    <source>
        <dbReference type="Proteomes" id="UP000067626"/>
    </source>
</evidence>
<proteinExistence type="predicted"/>
<keyword evidence="2" id="KW-0472">Membrane</keyword>
<keyword evidence="5" id="KW-1185">Reference proteome</keyword>
<feature type="transmembrane region" description="Helical" evidence="2">
    <location>
        <begin position="118"/>
        <end position="139"/>
    </location>
</feature>
<name>A0A0K1EKI0_CHOCO</name>
<accession>A0A0K1EKI0</accession>
<dbReference type="KEGG" id="ccro:CMC5_052420"/>
<evidence type="ECO:0000256" key="1">
    <source>
        <dbReference type="SAM" id="MobiDB-lite"/>
    </source>
</evidence>
<evidence type="ECO:0000313" key="4">
    <source>
        <dbReference type="EMBL" id="AKT41083.1"/>
    </source>
</evidence>
<reference evidence="4 5" key="1">
    <citation type="submission" date="2015-07" db="EMBL/GenBank/DDBJ databases">
        <title>Genome analysis of myxobacterium Chondromyces crocatus Cm c5 reveals a high potential for natural compound synthesis and the genetic basis for the loss of fruiting body formation.</title>
        <authorList>
            <person name="Zaburannyi N."/>
            <person name="Bunk B."/>
            <person name="Maier J."/>
            <person name="Overmann J."/>
            <person name="Mueller R."/>
        </authorList>
    </citation>
    <scope>NUCLEOTIDE SEQUENCE [LARGE SCALE GENOMIC DNA]</scope>
    <source>
        <strain evidence="4 5">Cm c5</strain>
    </source>
</reference>
<keyword evidence="2" id="KW-0812">Transmembrane</keyword>
<dbReference type="EMBL" id="CP012159">
    <property type="protein sequence ID" value="AKT41083.1"/>
    <property type="molecule type" value="Genomic_DNA"/>
</dbReference>